<gene>
    <name evidence="1" type="ORF">GCM10022384_13340</name>
</gene>
<organism evidence="1 2">
    <name type="scientific">Streptomyces marokkonensis</name>
    <dbReference type="NCBI Taxonomy" id="324855"/>
    <lineage>
        <taxon>Bacteria</taxon>
        <taxon>Bacillati</taxon>
        <taxon>Actinomycetota</taxon>
        <taxon>Actinomycetes</taxon>
        <taxon>Kitasatosporales</taxon>
        <taxon>Streptomycetaceae</taxon>
        <taxon>Streptomyces</taxon>
    </lineage>
</organism>
<comment type="caution">
    <text evidence="1">The sequence shown here is derived from an EMBL/GenBank/DDBJ whole genome shotgun (WGS) entry which is preliminary data.</text>
</comment>
<dbReference type="SUPFAM" id="SSF100950">
    <property type="entry name" value="NagB/RpiA/CoA transferase-like"/>
    <property type="match status" value="1"/>
</dbReference>
<protein>
    <submittedName>
        <fullName evidence="1">Uncharacterized protein</fullName>
    </submittedName>
</protein>
<reference evidence="2" key="1">
    <citation type="journal article" date="2019" name="Int. J. Syst. Evol. Microbiol.">
        <title>The Global Catalogue of Microorganisms (GCM) 10K type strain sequencing project: providing services to taxonomists for standard genome sequencing and annotation.</title>
        <authorList>
            <consortium name="The Broad Institute Genomics Platform"/>
            <consortium name="The Broad Institute Genome Sequencing Center for Infectious Disease"/>
            <person name="Wu L."/>
            <person name="Ma J."/>
        </authorList>
    </citation>
    <scope>NUCLEOTIDE SEQUENCE [LARGE SCALE GENOMIC DNA]</scope>
    <source>
        <strain evidence="2">JCM 17027</strain>
    </source>
</reference>
<dbReference type="EMBL" id="BAABCQ010000017">
    <property type="protein sequence ID" value="GAA3962403.1"/>
    <property type="molecule type" value="Genomic_DNA"/>
</dbReference>
<dbReference type="Proteomes" id="UP001500034">
    <property type="component" value="Unassembled WGS sequence"/>
</dbReference>
<proteinExistence type="predicted"/>
<dbReference type="InterPro" id="IPR037171">
    <property type="entry name" value="NagB/RpiA_transferase-like"/>
</dbReference>
<evidence type="ECO:0000313" key="2">
    <source>
        <dbReference type="Proteomes" id="UP001500034"/>
    </source>
</evidence>
<sequence>MGLAIGVRRVYVMMKLFARDGSPKLVPRCVYPLTGTACVSRVHTDHGVFATGPDGVRVLETYGISPEELRERLAVHFRN</sequence>
<name>A0ABP7PAH5_9ACTN</name>
<keyword evidence="2" id="KW-1185">Reference proteome</keyword>
<accession>A0ABP7PAH5</accession>
<dbReference type="Gene3D" id="3.40.1080.10">
    <property type="entry name" value="Glutaconate Coenzyme A-transferase"/>
    <property type="match status" value="1"/>
</dbReference>
<evidence type="ECO:0000313" key="1">
    <source>
        <dbReference type="EMBL" id="GAA3962403.1"/>
    </source>
</evidence>